<name>A0A915XL85_9BACT</name>
<keyword evidence="2" id="KW-0378">Hydrolase</keyword>
<dbReference type="KEGG" id="ddu:GF1_17170"/>
<dbReference type="PANTHER" id="PTHR43169:SF2">
    <property type="entry name" value="NAD_GMP SYNTHASE DOMAIN-CONTAINING PROTEIN"/>
    <property type="match status" value="1"/>
</dbReference>
<dbReference type="Proteomes" id="UP001063350">
    <property type="component" value="Chromosome"/>
</dbReference>
<organism evidence="2 3">
    <name type="scientific">Desulfolithobacter dissulfuricans</name>
    <dbReference type="NCBI Taxonomy" id="2795293"/>
    <lineage>
        <taxon>Bacteria</taxon>
        <taxon>Pseudomonadati</taxon>
        <taxon>Thermodesulfobacteriota</taxon>
        <taxon>Desulfobulbia</taxon>
        <taxon>Desulfobulbales</taxon>
        <taxon>Desulfobulbaceae</taxon>
        <taxon>Desulfolithobacter</taxon>
    </lineage>
</organism>
<evidence type="ECO:0000313" key="2">
    <source>
        <dbReference type="EMBL" id="BCO09341.1"/>
    </source>
</evidence>
<dbReference type="CDD" id="cd01990">
    <property type="entry name" value="LarE-like"/>
    <property type="match status" value="1"/>
</dbReference>
<dbReference type="InterPro" id="IPR052188">
    <property type="entry name" value="Ni-pincer_cofactor_biosynth"/>
</dbReference>
<dbReference type="SUPFAM" id="SSF52402">
    <property type="entry name" value="Adenine nucleotide alpha hydrolases-like"/>
    <property type="match status" value="1"/>
</dbReference>
<keyword evidence="3" id="KW-1185">Reference proteome</keyword>
<dbReference type="Gene3D" id="3.40.50.620">
    <property type="entry name" value="HUPs"/>
    <property type="match status" value="1"/>
</dbReference>
<dbReference type="EMBL" id="AP024233">
    <property type="protein sequence ID" value="BCO09341.1"/>
    <property type="molecule type" value="Genomic_DNA"/>
</dbReference>
<dbReference type="PIRSF" id="PIRSF006661">
    <property type="entry name" value="PP-lp_UCP006661"/>
    <property type="match status" value="1"/>
</dbReference>
<dbReference type="GO" id="GO:0016783">
    <property type="term" value="F:sulfurtransferase activity"/>
    <property type="evidence" value="ECO:0007669"/>
    <property type="project" value="InterPro"/>
</dbReference>
<dbReference type="AlphaFoldDB" id="A0A915XL85"/>
<dbReference type="GO" id="GO:0016787">
    <property type="term" value="F:hydrolase activity"/>
    <property type="evidence" value="ECO:0007669"/>
    <property type="project" value="UniProtKB-KW"/>
</dbReference>
<protein>
    <submittedName>
        <fullName evidence="2">Adenine nucleotide alpha hydrolase</fullName>
    </submittedName>
</protein>
<evidence type="ECO:0000313" key="3">
    <source>
        <dbReference type="Proteomes" id="UP001063350"/>
    </source>
</evidence>
<proteinExistence type="predicted"/>
<dbReference type="PANTHER" id="PTHR43169">
    <property type="entry name" value="EXSB FAMILY PROTEIN"/>
    <property type="match status" value="1"/>
</dbReference>
<dbReference type="InterPro" id="IPR005232">
    <property type="entry name" value="LarE"/>
</dbReference>
<feature type="active site" description="Nucleophile and sulfur donor" evidence="1">
    <location>
        <position position="192"/>
    </location>
</feature>
<gene>
    <name evidence="2" type="ORF">GF1_17170</name>
</gene>
<reference evidence="2" key="1">
    <citation type="submission" date="2020-12" db="EMBL/GenBank/DDBJ databases">
        <title>Desulfobium dissulfuricans gen. nov., sp. nov., a novel mesophilic, sulfate-reducing bacterium isolated from a deep-sea hydrothermal vent.</title>
        <authorList>
            <person name="Hashimoto Y."/>
            <person name="Tame A."/>
            <person name="Sawayama S."/>
            <person name="Miyazaki J."/>
            <person name="Takai K."/>
            <person name="Nakagawa S."/>
        </authorList>
    </citation>
    <scope>NUCLEOTIDE SEQUENCE</scope>
    <source>
        <strain evidence="2">GF1</strain>
    </source>
</reference>
<dbReference type="NCBIfam" id="TIGR00268">
    <property type="entry name" value="ATP-dependent sacrificial sulfur transferase LarE"/>
    <property type="match status" value="1"/>
</dbReference>
<sequence>MSRVDVQGRDSLSLPEQKAAHLGRLLKEYGRVAVAFSGGVDSSLLLHVALEELGAGNVLVLHGRSILQKKSDRERAGSWLARHGIPAGVEQAWLDIEPLSWKEFVANPEERCYLCKLRLYRLFREQAEARGFYCLVDGTNADDLKDRRPGLRAIHELGVRTPLVEAGLAKEEIRQLSRVRGLDTADQPSSSCLATRIPHGTRITPERLRRIEEWERGLEDMGLAGCRVKMSAVSPVQVKVELQAVDLERIFKPSFRLAVLRFFQKNNVEKVFVDLEGRKK</sequence>
<accession>A0A915XL85</accession>
<dbReference type="InterPro" id="IPR014729">
    <property type="entry name" value="Rossmann-like_a/b/a_fold"/>
</dbReference>
<evidence type="ECO:0000256" key="1">
    <source>
        <dbReference type="PIRSR" id="PIRSR006661-1"/>
    </source>
</evidence>